<keyword evidence="3 7" id="KW-0812">Transmembrane</keyword>
<reference evidence="9 10" key="1">
    <citation type="submission" date="2024-09" db="EMBL/GenBank/DDBJ databases">
        <title>Laminarin stimulates single cell rates of sulfate reduction while oxygen inhibits transcriptomic activity in coastal marine sediment.</title>
        <authorList>
            <person name="Lindsay M."/>
            <person name="Orcutt B."/>
            <person name="Emerson D."/>
            <person name="Stepanauskas R."/>
            <person name="D'Angelo T."/>
        </authorList>
    </citation>
    <scope>NUCLEOTIDE SEQUENCE [LARGE SCALE GENOMIC DNA]</scope>
    <source>
        <strain evidence="9">SAG AM-311-K15</strain>
    </source>
</reference>
<name>A0ABV6YWQ0_UNCC1</name>
<keyword evidence="5 7" id="KW-0472">Membrane</keyword>
<sequence length="390" mass="43130">MLALKLAYRNLMGARLRTWLNVVVLSFSFVVIIWNKGILNGWDQQARRDTIEWEIGGGQYWHENYDPYDPFTIEDSHAPLSDATVRAVAAGKLTPILISQATMYPEGRIQNVLLKGIDPGQQIVKLPSAHLLTAGDDIPAMIGRRNAKKNKLAIGDYVTVRWRDANGTFDAAEVRIAHIFKTNVPTLDVGVLWIPLPKHQKMMQLEGEATILVTARETGAAGSIIGWDFKDHYFLLSDIREMIEMKSIGGAIMFIVLMSLAMLAIFDTQVLSIFRRQKEIGTHIALGMTQRQVIALFTIEGAMHSVLAAILAAVYGIPLLAYQASVGWSMPAGTDDYGLTIADTIYPAYSVGLVFGTTLIVLITTTIVSYLPSRRISKMEPTDAIRGKIQ</sequence>
<evidence type="ECO:0000256" key="1">
    <source>
        <dbReference type="ARBA" id="ARBA00004651"/>
    </source>
</evidence>
<keyword evidence="4 7" id="KW-1133">Transmembrane helix</keyword>
<comment type="similarity">
    <text evidence="6">Belongs to the ABC-4 integral membrane protein family.</text>
</comment>
<organism evidence="9 10">
    <name type="scientific">candidate division CSSED10-310 bacterium</name>
    <dbReference type="NCBI Taxonomy" id="2855610"/>
    <lineage>
        <taxon>Bacteria</taxon>
        <taxon>Bacteria division CSSED10-310</taxon>
    </lineage>
</organism>
<keyword evidence="2" id="KW-1003">Cell membrane</keyword>
<dbReference type="Proteomes" id="UP001594351">
    <property type="component" value="Unassembled WGS sequence"/>
</dbReference>
<dbReference type="InterPro" id="IPR050250">
    <property type="entry name" value="Macrolide_Exporter_MacB"/>
</dbReference>
<accession>A0ABV6YWQ0</accession>
<dbReference type="PANTHER" id="PTHR30572">
    <property type="entry name" value="MEMBRANE COMPONENT OF TRANSPORTER-RELATED"/>
    <property type="match status" value="1"/>
</dbReference>
<evidence type="ECO:0000256" key="6">
    <source>
        <dbReference type="ARBA" id="ARBA00038076"/>
    </source>
</evidence>
<dbReference type="Pfam" id="PF02687">
    <property type="entry name" value="FtsX"/>
    <property type="match status" value="1"/>
</dbReference>
<evidence type="ECO:0000256" key="3">
    <source>
        <dbReference type="ARBA" id="ARBA00022692"/>
    </source>
</evidence>
<feature type="transmembrane region" description="Helical" evidence="7">
    <location>
        <begin position="20"/>
        <end position="39"/>
    </location>
</feature>
<evidence type="ECO:0000256" key="4">
    <source>
        <dbReference type="ARBA" id="ARBA00022989"/>
    </source>
</evidence>
<feature type="domain" description="ABC3 transporter permease C-terminal" evidence="8">
    <location>
        <begin position="252"/>
        <end position="381"/>
    </location>
</feature>
<evidence type="ECO:0000256" key="5">
    <source>
        <dbReference type="ARBA" id="ARBA00023136"/>
    </source>
</evidence>
<feature type="transmembrane region" description="Helical" evidence="7">
    <location>
        <begin position="345"/>
        <end position="371"/>
    </location>
</feature>
<evidence type="ECO:0000256" key="7">
    <source>
        <dbReference type="SAM" id="Phobius"/>
    </source>
</evidence>
<feature type="transmembrane region" description="Helical" evidence="7">
    <location>
        <begin position="250"/>
        <end position="274"/>
    </location>
</feature>
<comment type="caution">
    <text evidence="9">The sequence shown here is derived from an EMBL/GenBank/DDBJ whole genome shotgun (WGS) entry which is preliminary data.</text>
</comment>
<dbReference type="InterPro" id="IPR003838">
    <property type="entry name" value="ABC3_permease_C"/>
</dbReference>
<gene>
    <name evidence="9" type="ORF">ACFL27_10025</name>
</gene>
<evidence type="ECO:0000313" key="9">
    <source>
        <dbReference type="EMBL" id="MFC1850516.1"/>
    </source>
</evidence>
<dbReference type="EMBL" id="JBHPBY010000104">
    <property type="protein sequence ID" value="MFC1850516.1"/>
    <property type="molecule type" value="Genomic_DNA"/>
</dbReference>
<evidence type="ECO:0000256" key="2">
    <source>
        <dbReference type="ARBA" id="ARBA00022475"/>
    </source>
</evidence>
<dbReference type="PANTHER" id="PTHR30572:SF4">
    <property type="entry name" value="ABC TRANSPORTER PERMEASE YTRF"/>
    <property type="match status" value="1"/>
</dbReference>
<comment type="subcellular location">
    <subcellularLocation>
        <location evidence="1">Cell membrane</location>
        <topology evidence="1">Multi-pass membrane protein</topology>
    </subcellularLocation>
</comment>
<evidence type="ECO:0000313" key="10">
    <source>
        <dbReference type="Proteomes" id="UP001594351"/>
    </source>
</evidence>
<evidence type="ECO:0000259" key="8">
    <source>
        <dbReference type="Pfam" id="PF02687"/>
    </source>
</evidence>
<proteinExistence type="inferred from homology"/>
<keyword evidence="10" id="KW-1185">Reference proteome</keyword>
<protein>
    <submittedName>
        <fullName evidence="9">ABC transporter permease</fullName>
    </submittedName>
</protein>